<proteinExistence type="inferred from homology"/>
<evidence type="ECO:0000259" key="16">
    <source>
        <dbReference type="Pfam" id="PF00593"/>
    </source>
</evidence>
<dbReference type="NCBIfam" id="TIGR01783">
    <property type="entry name" value="TonB-siderophor"/>
    <property type="match status" value="1"/>
</dbReference>
<accession>A0ABP8LSN3</accession>
<dbReference type="InterPro" id="IPR012910">
    <property type="entry name" value="Plug_dom"/>
</dbReference>
<keyword evidence="13 14" id="KW-0998">Cell outer membrane</keyword>
<keyword evidence="12 18" id="KW-0675">Receptor</keyword>
<evidence type="ECO:0000259" key="17">
    <source>
        <dbReference type="Pfam" id="PF07715"/>
    </source>
</evidence>
<keyword evidence="19" id="KW-1185">Reference proteome</keyword>
<keyword evidence="6 14" id="KW-0812">Transmembrane</keyword>
<evidence type="ECO:0000256" key="11">
    <source>
        <dbReference type="ARBA" id="ARBA00023136"/>
    </source>
</evidence>
<protein>
    <submittedName>
        <fullName evidence="18">TonB-dependent receptor</fullName>
    </submittedName>
</protein>
<evidence type="ECO:0000313" key="18">
    <source>
        <dbReference type="EMBL" id="GAA4435549.1"/>
    </source>
</evidence>
<dbReference type="Gene3D" id="2.170.130.10">
    <property type="entry name" value="TonB-dependent receptor, plug domain"/>
    <property type="match status" value="1"/>
</dbReference>
<keyword evidence="8" id="KW-0408">Iron</keyword>
<comment type="caution">
    <text evidence="18">The sequence shown here is derived from an EMBL/GenBank/DDBJ whole genome shotgun (WGS) entry which is preliminary data.</text>
</comment>
<dbReference type="Proteomes" id="UP001501508">
    <property type="component" value="Unassembled WGS sequence"/>
</dbReference>
<dbReference type="InterPro" id="IPR036942">
    <property type="entry name" value="Beta-barrel_TonB_sf"/>
</dbReference>
<keyword evidence="4 14" id="KW-1134">Transmembrane beta strand</keyword>
<keyword evidence="10 15" id="KW-0798">TonB box</keyword>
<evidence type="ECO:0000256" key="4">
    <source>
        <dbReference type="ARBA" id="ARBA00022452"/>
    </source>
</evidence>
<dbReference type="PROSITE" id="PS52016">
    <property type="entry name" value="TONB_DEPENDENT_REC_3"/>
    <property type="match status" value="1"/>
</dbReference>
<evidence type="ECO:0000256" key="15">
    <source>
        <dbReference type="RuleBase" id="RU003357"/>
    </source>
</evidence>
<dbReference type="PANTHER" id="PTHR32552">
    <property type="entry name" value="FERRICHROME IRON RECEPTOR-RELATED"/>
    <property type="match status" value="1"/>
</dbReference>
<feature type="domain" description="TonB-dependent receptor-like beta-barrel" evidence="16">
    <location>
        <begin position="301"/>
        <end position="745"/>
    </location>
</feature>
<dbReference type="InterPro" id="IPR037066">
    <property type="entry name" value="Plug_dom_sf"/>
</dbReference>
<keyword evidence="5" id="KW-0410">Iron transport</keyword>
<dbReference type="EMBL" id="BAABEY010000012">
    <property type="protein sequence ID" value="GAA4435549.1"/>
    <property type="molecule type" value="Genomic_DNA"/>
</dbReference>
<gene>
    <name evidence="18" type="ORF">GCM10023091_12150</name>
</gene>
<dbReference type="InterPro" id="IPR010105">
    <property type="entry name" value="TonB_sidphr_rcpt"/>
</dbReference>
<feature type="domain" description="TonB-dependent receptor plug" evidence="17">
    <location>
        <begin position="116"/>
        <end position="209"/>
    </location>
</feature>
<dbReference type="CDD" id="cd01347">
    <property type="entry name" value="ligand_gated_channel"/>
    <property type="match status" value="1"/>
</dbReference>
<evidence type="ECO:0000256" key="5">
    <source>
        <dbReference type="ARBA" id="ARBA00022496"/>
    </source>
</evidence>
<evidence type="ECO:0000256" key="1">
    <source>
        <dbReference type="ARBA" id="ARBA00004571"/>
    </source>
</evidence>
<dbReference type="InterPro" id="IPR000531">
    <property type="entry name" value="Beta-barrel_TonB"/>
</dbReference>
<dbReference type="InterPro" id="IPR039426">
    <property type="entry name" value="TonB-dep_rcpt-like"/>
</dbReference>
<name>A0ABP8LSN3_9BACT</name>
<keyword evidence="11 14" id="KW-0472">Membrane</keyword>
<dbReference type="Pfam" id="PF07715">
    <property type="entry name" value="Plug"/>
    <property type="match status" value="1"/>
</dbReference>
<dbReference type="Gene3D" id="2.40.170.20">
    <property type="entry name" value="TonB-dependent receptor, beta-barrel domain"/>
    <property type="match status" value="1"/>
</dbReference>
<evidence type="ECO:0000256" key="8">
    <source>
        <dbReference type="ARBA" id="ARBA00023004"/>
    </source>
</evidence>
<evidence type="ECO:0000256" key="6">
    <source>
        <dbReference type="ARBA" id="ARBA00022692"/>
    </source>
</evidence>
<dbReference type="Pfam" id="PF00593">
    <property type="entry name" value="TonB_dep_Rec_b-barrel"/>
    <property type="match status" value="1"/>
</dbReference>
<reference evidence="19" key="1">
    <citation type="journal article" date="2019" name="Int. J. Syst. Evol. Microbiol.">
        <title>The Global Catalogue of Microorganisms (GCM) 10K type strain sequencing project: providing services to taxonomists for standard genome sequencing and annotation.</title>
        <authorList>
            <consortium name="The Broad Institute Genomics Platform"/>
            <consortium name="The Broad Institute Genome Sequencing Center for Infectious Disease"/>
            <person name="Wu L."/>
            <person name="Ma J."/>
        </authorList>
    </citation>
    <scope>NUCLEOTIDE SEQUENCE [LARGE SCALE GENOMIC DNA]</scope>
    <source>
        <strain evidence="19">JCM 31920</strain>
    </source>
</reference>
<keyword evidence="3 14" id="KW-0813">Transport</keyword>
<comment type="similarity">
    <text evidence="2 14 15">Belongs to the TonB-dependent receptor family.</text>
</comment>
<sequence>MAQDLVSLKGKVTDSHNAPVAAASVSVEGTSLGAITDEDGVFLLERVPKGKQIIVVSMVGYETVRTPLHAGRSENRVHAIRLLSKDNQLTEVEVFGRRDAAPRGLESITRMPLKPSDQIQSISVISNVVIEEQGALSVTDAVRNVPGVTLFASYGGVKESMSTRGYRGIPVLKNGVRMDSQFQTASISTDMQGVESIQVIKGSAAITQGVITDIGNAGGVINIVTKTPQFINTGEVGLRIGSWGQVRPTFDVQNVLDEKKTIALRVNGSFERADNYRPVVNSTRAYINPSLEWRPDEKTAITLEADYMNDARTPVNSTVNLGPITENALYELPHTKFLGLRNDLTETKTFSFSARLTRQLTEKLSIRAAYIKSNYDVDATGTAVSTVVNNTYNLRRRVLSRSLREDQNSVVQLDFVGQDVMTGKISHTFQAGFDYRIADATTTSLGSTTIDTIDVFKPITNELRKNVTFTPATPVLAYYTTYGLMAQDVITFNKYVKAILGVRYSEIQAKTNSGVSEPRRGAWNPSLGVMVSPMSHLNFFGSFTTSTSLRSAANLMANGEEIGPSSTEQFEVGIKSDWLNNRLRFNFTYFDIITRNLSNSEYIEGTNITTGYYFKAGNLKRKGVEAELNGRIFSNLQAMLGYAYLDAQYADSPSYVNGSAPMNAPRHTANGWLNYSFKKGLPGLSIGLGVYYVGERPVNEYSLSPDGHGTPVGSKPFDMPAYTTINAQLGYKAKHFTTRLFFNNIADAIGYNSYFRGGTINQIDPRNVAAAVSYRF</sequence>
<dbReference type="SUPFAM" id="SSF49464">
    <property type="entry name" value="Carboxypeptidase regulatory domain-like"/>
    <property type="match status" value="1"/>
</dbReference>
<organism evidence="18 19">
    <name type="scientific">Ravibacter arvi</name>
    <dbReference type="NCBI Taxonomy" id="2051041"/>
    <lineage>
        <taxon>Bacteria</taxon>
        <taxon>Pseudomonadati</taxon>
        <taxon>Bacteroidota</taxon>
        <taxon>Cytophagia</taxon>
        <taxon>Cytophagales</taxon>
        <taxon>Spirosomataceae</taxon>
        <taxon>Ravibacter</taxon>
    </lineage>
</organism>
<evidence type="ECO:0000256" key="9">
    <source>
        <dbReference type="ARBA" id="ARBA00023065"/>
    </source>
</evidence>
<comment type="subcellular location">
    <subcellularLocation>
        <location evidence="1 14">Cell outer membrane</location>
        <topology evidence="1 14">Multi-pass membrane protein</topology>
    </subcellularLocation>
</comment>
<dbReference type="PANTHER" id="PTHR32552:SF68">
    <property type="entry name" value="FERRICHROME OUTER MEMBRANE TRANSPORTER_PHAGE RECEPTOR"/>
    <property type="match status" value="1"/>
</dbReference>
<dbReference type="InterPro" id="IPR008969">
    <property type="entry name" value="CarboxyPept-like_regulatory"/>
</dbReference>
<evidence type="ECO:0000256" key="3">
    <source>
        <dbReference type="ARBA" id="ARBA00022448"/>
    </source>
</evidence>
<evidence type="ECO:0000313" key="19">
    <source>
        <dbReference type="Proteomes" id="UP001501508"/>
    </source>
</evidence>
<keyword evidence="7" id="KW-0732">Signal</keyword>
<keyword evidence="9" id="KW-0406">Ion transport</keyword>
<evidence type="ECO:0000256" key="2">
    <source>
        <dbReference type="ARBA" id="ARBA00009810"/>
    </source>
</evidence>
<evidence type="ECO:0000256" key="7">
    <source>
        <dbReference type="ARBA" id="ARBA00022729"/>
    </source>
</evidence>
<evidence type="ECO:0000256" key="13">
    <source>
        <dbReference type="ARBA" id="ARBA00023237"/>
    </source>
</evidence>
<evidence type="ECO:0000256" key="14">
    <source>
        <dbReference type="PROSITE-ProRule" id="PRU01360"/>
    </source>
</evidence>
<evidence type="ECO:0000256" key="12">
    <source>
        <dbReference type="ARBA" id="ARBA00023170"/>
    </source>
</evidence>
<dbReference type="Pfam" id="PF13715">
    <property type="entry name" value="CarbopepD_reg_2"/>
    <property type="match status" value="1"/>
</dbReference>
<evidence type="ECO:0000256" key="10">
    <source>
        <dbReference type="ARBA" id="ARBA00023077"/>
    </source>
</evidence>
<dbReference type="SUPFAM" id="SSF56935">
    <property type="entry name" value="Porins"/>
    <property type="match status" value="1"/>
</dbReference>
<dbReference type="Gene3D" id="2.60.40.1120">
    <property type="entry name" value="Carboxypeptidase-like, regulatory domain"/>
    <property type="match status" value="1"/>
</dbReference>